<dbReference type="PANTHER" id="PTHR43330">
    <property type="entry name" value="METHIONINE AMINOPEPTIDASE"/>
    <property type="match status" value="1"/>
</dbReference>
<dbReference type="InterPro" id="IPR000994">
    <property type="entry name" value="Pept_M24"/>
</dbReference>
<dbReference type="EC" id="3.4.11.18" evidence="7"/>
<feature type="domain" description="Peptidase M24" evidence="8">
    <location>
        <begin position="151"/>
        <end position="342"/>
    </location>
</feature>
<dbReference type="GO" id="GO:0070006">
    <property type="term" value="F:metalloaminopeptidase activity"/>
    <property type="evidence" value="ECO:0007669"/>
    <property type="project" value="UniProtKB-UniRule"/>
</dbReference>
<dbReference type="Pfam" id="PF00557">
    <property type="entry name" value="Peptidase_M24"/>
    <property type="match status" value="1"/>
</dbReference>
<comment type="caution">
    <text evidence="6">Lacks conserved residue(s) required for the propagation of feature annotation.</text>
</comment>
<comment type="cofactor">
    <cofactor evidence="6">
        <name>Co(2+)</name>
        <dbReference type="ChEBI" id="CHEBI:48828"/>
    </cofactor>
    <cofactor evidence="6">
        <name>Zn(2+)</name>
        <dbReference type="ChEBI" id="CHEBI:29105"/>
    </cofactor>
    <cofactor evidence="6">
        <name>Mn(2+)</name>
        <dbReference type="ChEBI" id="CHEBI:29035"/>
    </cofactor>
    <cofactor evidence="6">
        <name>Fe(2+)</name>
        <dbReference type="ChEBI" id="CHEBI:29033"/>
    </cofactor>
    <text evidence="6">Binds 2 divalent metal cations per subunit. Has a high-affinity and a low affinity metal-binding site. The true nature of the physiological cofactor is under debate. The enzyme is active with cobalt, zinc, manganese or divalent iron ions. Most likely, methionine aminopeptidases function as mononuclear Fe(2+)-metalloproteases under physiological conditions, and the catalytically relevant metal-binding site has been assigned to the histidine-containing high-affinity site.</text>
</comment>
<feature type="binding site" evidence="6">
    <location>
        <position position="306"/>
    </location>
    <ligand>
        <name>a divalent metal cation</name>
        <dbReference type="ChEBI" id="CHEBI:60240"/>
        <label>2</label>
        <note>catalytic</note>
    </ligand>
</feature>
<keyword evidence="2 6" id="KW-0645">Protease</keyword>
<evidence type="ECO:0000256" key="6">
    <source>
        <dbReference type="HAMAP-Rule" id="MF_03174"/>
    </source>
</evidence>
<keyword evidence="5" id="KW-0809">Transit peptide</keyword>
<evidence type="ECO:0000313" key="10">
    <source>
        <dbReference type="Proteomes" id="UP000694558"/>
    </source>
</evidence>
<dbReference type="GO" id="GO:0006508">
    <property type="term" value="P:proteolysis"/>
    <property type="evidence" value="ECO:0007669"/>
    <property type="project" value="UniProtKB-KW"/>
</dbReference>
<gene>
    <name evidence="9" type="primary">metap1d</name>
</gene>
<dbReference type="InterPro" id="IPR001714">
    <property type="entry name" value="Pept_M24_MAP"/>
</dbReference>
<comment type="catalytic activity">
    <reaction evidence="6 7">
        <text>Release of N-terminal amino acids, preferentially methionine, from peptides and arylamides.</text>
        <dbReference type="EC" id="3.4.11.18"/>
    </reaction>
</comment>
<evidence type="ECO:0000256" key="1">
    <source>
        <dbReference type="ARBA" id="ARBA00022438"/>
    </source>
</evidence>
<dbReference type="Gene3D" id="3.90.230.10">
    <property type="entry name" value="Creatinase/methionine aminopeptidase superfamily"/>
    <property type="match status" value="1"/>
</dbReference>
<evidence type="ECO:0000256" key="4">
    <source>
        <dbReference type="ARBA" id="ARBA00022801"/>
    </source>
</evidence>
<feature type="binding site" evidence="6">
    <location>
        <position position="243"/>
    </location>
    <ligand>
        <name>a divalent metal cation</name>
        <dbReference type="ChEBI" id="CHEBI:60240"/>
        <label>2</label>
        <note>catalytic</note>
    </ligand>
</feature>
<organism evidence="9 10">
    <name type="scientific">Scophthalmus maximus</name>
    <name type="common">Turbot</name>
    <name type="synonym">Psetta maxima</name>
    <dbReference type="NCBI Taxonomy" id="52904"/>
    <lineage>
        <taxon>Eukaryota</taxon>
        <taxon>Metazoa</taxon>
        <taxon>Chordata</taxon>
        <taxon>Craniata</taxon>
        <taxon>Vertebrata</taxon>
        <taxon>Euteleostomi</taxon>
        <taxon>Actinopterygii</taxon>
        <taxon>Neopterygii</taxon>
        <taxon>Teleostei</taxon>
        <taxon>Neoteleostei</taxon>
        <taxon>Acanthomorphata</taxon>
        <taxon>Carangaria</taxon>
        <taxon>Pleuronectiformes</taxon>
        <taxon>Pleuronectoidei</taxon>
        <taxon>Scophthalmidae</taxon>
        <taxon>Scophthalmus</taxon>
    </lineage>
</organism>
<evidence type="ECO:0000313" key="9">
    <source>
        <dbReference type="Ensembl" id="ENSSMAP00000058507.1"/>
    </source>
</evidence>
<evidence type="ECO:0000256" key="3">
    <source>
        <dbReference type="ARBA" id="ARBA00022723"/>
    </source>
</evidence>
<comment type="function">
    <text evidence="7">Cotranslationally removes the N-terminal methionine from nascent proteins. The N-terminal methionine is often cleaved when the second residue in the primary sequence is small and uncharged (Met-Ala-, Cys, Gly, Pro, Ser, Thr, or Val).</text>
</comment>
<feature type="binding site" evidence="6">
    <location>
        <position position="313"/>
    </location>
    <ligand>
        <name>substrate</name>
    </ligand>
</feature>
<dbReference type="SUPFAM" id="SSF55920">
    <property type="entry name" value="Creatinase/aminopeptidase"/>
    <property type="match status" value="1"/>
</dbReference>
<feature type="binding site" evidence="6">
    <location>
        <position position="243"/>
    </location>
    <ligand>
        <name>a divalent metal cation</name>
        <dbReference type="ChEBI" id="CHEBI:60240"/>
        <label>1</label>
    </ligand>
</feature>
<dbReference type="InterPro" id="IPR002467">
    <property type="entry name" value="Pept_M24A_MAP1"/>
</dbReference>
<comment type="similarity">
    <text evidence="6">Belongs to the peptidase M24A family. Methionine aminopeptidase type 1 subfamily.</text>
</comment>
<name>A0A8D3DG48_SCOMX</name>
<dbReference type="GeneTree" id="ENSGT00940000157735"/>
<reference evidence="9" key="2">
    <citation type="submission" date="2025-08" db="UniProtKB">
        <authorList>
            <consortium name="Ensembl"/>
        </authorList>
    </citation>
    <scope>IDENTIFICATION</scope>
</reference>
<evidence type="ECO:0000256" key="2">
    <source>
        <dbReference type="ARBA" id="ARBA00022670"/>
    </source>
</evidence>
<evidence type="ECO:0000256" key="5">
    <source>
        <dbReference type="ARBA" id="ARBA00022946"/>
    </source>
</evidence>
<protein>
    <recommendedName>
        <fullName evidence="7">Methionine aminopeptidase</fullName>
        <ecNumber evidence="7">3.4.11.18</ecNumber>
    </recommendedName>
</protein>
<dbReference type="GO" id="GO:0004239">
    <property type="term" value="F:initiator methionyl aminopeptidase activity"/>
    <property type="evidence" value="ECO:0007669"/>
    <property type="project" value="UniProtKB-UniRule"/>
</dbReference>
<dbReference type="InterPro" id="IPR036005">
    <property type="entry name" value="Creatinase/aminopeptidase-like"/>
</dbReference>
<keyword evidence="1 6" id="KW-0031">Aminopeptidase</keyword>
<reference evidence="9" key="1">
    <citation type="submission" date="2023-05" db="EMBL/GenBank/DDBJ databases">
        <title>High-quality long-read genome of Scophthalmus maximus.</title>
        <authorList>
            <person name="Lien S."/>
            <person name="Martinez P."/>
        </authorList>
    </citation>
    <scope>NUCLEOTIDE SEQUENCE [LARGE SCALE GENOMIC DNA]</scope>
</reference>
<feature type="binding site" evidence="6">
    <location>
        <position position="215"/>
    </location>
    <ligand>
        <name>substrate</name>
    </ligand>
</feature>
<evidence type="ECO:0000256" key="7">
    <source>
        <dbReference type="RuleBase" id="RU003653"/>
    </source>
</evidence>
<accession>A0A8D3DG48</accession>
<dbReference type="FunFam" id="3.90.230.10:FF:000011">
    <property type="entry name" value="Methionine aminopeptidase"/>
    <property type="match status" value="1"/>
</dbReference>
<evidence type="ECO:0000259" key="8">
    <source>
        <dbReference type="Pfam" id="PF00557"/>
    </source>
</evidence>
<dbReference type="AlphaFoldDB" id="A0A8D3DG48"/>
<dbReference type="GO" id="GO:0046872">
    <property type="term" value="F:metal ion binding"/>
    <property type="evidence" value="ECO:0007669"/>
    <property type="project" value="UniProtKB-UniRule"/>
</dbReference>
<dbReference type="PRINTS" id="PR00599">
    <property type="entry name" value="MAPEPTIDASE"/>
</dbReference>
<dbReference type="PANTHER" id="PTHR43330:SF8">
    <property type="entry name" value="METHIONINE AMINOPEPTIDASE 1D, MITOCHONDRIAL"/>
    <property type="match status" value="1"/>
</dbReference>
<keyword evidence="3 6" id="KW-0479">Metal-binding</keyword>
<dbReference type="NCBIfam" id="TIGR00500">
    <property type="entry name" value="met_pdase_I"/>
    <property type="match status" value="1"/>
</dbReference>
<dbReference type="PROSITE" id="PS00680">
    <property type="entry name" value="MAP_1"/>
    <property type="match status" value="1"/>
</dbReference>
<feature type="binding site" evidence="6">
    <location>
        <position position="338"/>
    </location>
    <ligand>
        <name>a divalent metal cation</name>
        <dbReference type="ChEBI" id="CHEBI:60240"/>
        <label>2</label>
        <note>catalytic</note>
    </ligand>
</feature>
<proteinExistence type="inferred from homology"/>
<dbReference type="HAMAP" id="MF_01974">
    <property type="entry name" value="MetAP_1"/>
    <property type="match status" value="1"/>
</dbReference>
<dbReference type="Proteomes" id="UP000694558">
    <property type="component" value="Chromosome 7"/>
</dbReference>
<dbReference type="CDD" id="cd01086">
    <property type="entry name" value="MetAP1"/>
    <property type="match status" value="1"/>
</dbReference>
<feature type="binding site" evidence="6">
    <location>
        <position position="232"/>
    </location>
    <ligand>
        <name>a divalent metal cation</name>
        <dbReference type="ChEBI" id="CHEBI:60240"/>
        <label>1</label>
    </ligand>
</feature>
<dbReference type="Ensembl" id="ENSSMAT00000066225.1">
    <property type="protein sequence ID" value="ENSSMAP00000058507.1"/>
    <property type="gene ID" value="ENSSMAG00000004402.2"/>
</dbReference>
<keyword evidence="4 6" id="KW-0378">Hydrolase</keyword>
<sequence length="440" mass="49346">MFVQAVVKKSVVFDAANTIRKTKNANILLPHIISKLTKKEALCPSSNNCEQKSIARVSPLLFTMLSSFSPGLGGFLQRDCRRLPASLLCQQHRRFFWRKWRSSHNVVRPATVRPAYAVPKHIVRPDYVGTGLVPEWPDYIEIINQEQIDGLTRACQLARHVLLLAARSLRVGMTTDEIDFIVHQETIKHNAYPSPLRYGGFPKSVCTSVNNVVCHGIPDSRPLQDADIINIDVTVYLDGYHGDTSETFLIGQVDEAGQRLVETARRCRDEAIAACKPGAQLCVIGNTINEIARANGFKVCPYFIGHGIGSYFHCHPEIWHHANDNDMTMDEGMAFTIEPILMEGSAEFRILKDKWTAVSADDKRSAQFRTHGGHHVCWGGCSHQTARRKQPVTWRDLTRFPALRFVQSLSTDSSVDHIRVNVISDSKRVKFTLAGSRSGF</sequence>